<gene>
    <name evidence="5" type="ORF">GCM10014715_22420</name>
</gene>
<dbReference type="Gene3D" id="1.10.10.10">
    <property type="entry name" value="Winged helix-like DNA-binding domain superfamily/Winged helix DNA-binding domain"/>
    <property type="match status" value="1"/>
</dbReference>
<reference evidence="5" key="1">
    <citation type="journal article" date="2014" name="Int. J. Syst. Evol. Microbiol.">
        <title>Complete genome sequence of Corynebacterium casei LMG S-19264T (=DSM 44701T), isolated from a smear-ripened cheese.</title>
        <authorList>
            <consortium name="US DOE Joint Genome Institute (JGI-PGF)"/>
            <person name="Walter F."/>
            <person name="Albersmeier A."/>
            <person name="Kalinowski J."/>
            <person name="Ruckert C."/>
        </authorList>
    </citation>
    <scope>NUCLEOTIDE SEQUENCE</scope>
    <source>
        <strain evidence="5">JCM 3302</strain>
    </source>
</reference>
<dbReference type="Pfam" id="PF00392">
    <property type="entry name" value="GntR"/>
    <property type="match status" value="1"/>
</dbReference>
<evidence type="ECO:0000313" key="6">
    <source>
        <dbReference type="Proteomes" id="UP000641386"/>
    </source>
</evidence>
<organism evidence="5 6">
    <name type="scientific">Streptomyces spiralis</name>
    <dbReference type="NCBI Taxonomy" id="66376"/>
    <lineage>
        <taxon>Bacteria</taxon>
        <taxon>Bacillati</taxon>
        <taxon>Actinomycetota</taxon>
        <taxon>Actinomycetes</taxon>
        <taxon>Kitasatosporales</taxon>
        <taxon>Streptomycetaceae</taxon>
        <taxon>Streptomyces</taxon>
    </lineage>
</organism>
<dbReference type="PANTHER" id="PTHR43537">
    <property type="entry name" value="TRANSCRIPTIONAL REGULATOR, GNTR FAMILY"/>
    <property type="match status" value="1"/>
</dbReference>
<evidence type="ECO:0000256" key="2">
    <source>
        <dbReference type="ARBA" id="ARBA00023125"/>
    </source>
</evidence>
<dbReference type="EMBL" id="BNBC01000008">
    <property type="protein sequence ID" value="GHE68268.1"/>
    <property type="molecule type" value="Genomic_DNA"/>
</dbReference>
<dbReference type="SMART" id="SM00345">
    <property type="entry name" value="HTH_GNTR"/>
    <property type="match status" value="1"/>
</dbReference>
<sequence>MPGAKRLQPVRREPAAVAIARRLTEAIMDGTLAPGTQLGEAELAAELGVSRGPLREAMQRIVQQGIAHSEPHRGVFVTTLTEDDVRDIYLARTAVESAACRLILRRDPQGTADRLAAVHRAMAEAARRGDPTALSAADTELHQVLVEESGSPRLKRMAQTLFVETRMCITALQDKYPVPDVMVDEHAAIIEAIRDGDEERLLRLVDEHMQDAVRRLTEGPEGAVPGVPSRTEAVSG</sequence>
<dbReference type="InterPro" id="IPR008920">
    <property type="entry name" value="TF_FadR/GntR_C"/>
</dbReference>
<dbReference type="CDD" id="cd07377">
    <property type="entry name" value="WHTH_GntR"/>
    <property type="match status" value="1"/>
</dbReference>
<dbReference type="InterPro" id="IPR036388">
    <property type="entry name" value="WH-like_DNA-bd_sf"/>
</dbReference>
<evidence type="ECO:0000256" key="1">
    <source>
        <dbReference type="ARBA" id="ARBA00023015"/>
    </source>
</evidence>
<dbReference type="SUPFAM" id="SSF46785">
    <property type="entry name" value="Winged helix' DNA-binding domain"/>
    <property type="match status" value="1"/>
</dbReference>
<evidence type="ECO:0000313" key="5">
    <source>
        <dbReference type="EMBL" id="GHE68268.1"/>
    </source>
</evidence>
<protein>
    <submittedName>
        <fullName evidence="5">GntR family transcriptional regulator</fullName>
    </submittedName>
</protein>
<dbReference type="GO" id="GO:0003677">
    <property type="term" value="F:DNA binding"/>
    <property type="evidence" value="ECO:0007669"/>
    <property type="project" value="UniProtKB-KW"/>
</dbReference>
<dbReference type="GO" id="GO:0003700">
    <property type="term" value="F:DNA-binding transcription factor activity"/>
    <property type="evidence" value="ECO:0007669"/>
    <property type="project" value="InterPro"/>
</dbReference>
<dbReference type="PANTHER" id="PTHR43537:SF45">
    <property type="entry name" value="GNTR FAMILY REGULATORY PROTEIN"/>
    <property type="match status" value="1"/>
</dbReference>
<dbReference type="Pfam" id="PF07729">
    <property type="entry name" value="FCD"/>
    <property type="match status" value="1"/>
</dbReference>
<name>A0A918ZSK5_9ACTN</name>
<dbReference type="Gene3D" id="1.20.120.530">
    <property type="entry name" value="GntR ligand-binding domain-like"/>
    <property type="match status" value="1"/>
</dbReference>
<reference evidence="5" key="2">
    <citation type="submission" date="2020-09" db="EMBL/GenBank/DDBJ databases">
        <authorList>
            <person name="Sun Q."/>
            <person name="Ohkuma M."/>
        </authorList>
    </citation>
    <scope>NUCLEOTIDE SEQUENCE</scope>
    <source>
        <strain evidence="5">JCM 3302</strain>
    </source>
</reference>
<evidence type="ECO:0000256" key="3">
    <source>
        <dbReference type="ARBA" id="ARBA00023163"/>
    </source>
</evidence>
<dbReference type="SMART" id="SM00895">
    <property type="entry name" value="FCD"/>
    <property type="match status" value="1"/>
</dbReference>
<dbReference type="InterPro" id="IPR000524">
    <property type="entry name" value="Tscrpt_reg_HTH_GntR"/>
</dbReference>
<dbReference type="Proteomes" id="UP000641386">
    <property type="component" value="Unassembled WGS sequence"/>
</dbReference>
<comment type="caution">
    <text evidence="5">The sequence shown here is derived from an EMBL/GenBank/DDBJ whole genome shotgun (WGS) entry which is preliminary data.</text>
</comment>
<proteinExistence type="predicted"/>
<keyword evidence="2" id="KW-0238">DNA-binding</keyword>
<dbReference type="PROSITE" id="PS50949">
    <property type="entry name" value="HTH_GNTR"/>
    <property type="match status" value="1"/>
</dbReference>
<keyword evidence="1" id="KW-0805">Transcription regulation</keyword>
<dbReference type="RefSeq" id="WP_189899128.1">
    <property type="nucleotide sequence ID" value="NZ_BNBC01000008.1"/>
</dbReference>
<keyword evidence="3" id="KW-0804">Transcription</keyword>
<accession>A0A918ZSK5</accession>
<dbReference type="InterPro" id="IPR036390">
    <property type="entry name" value="WH_DNA-bd_sf"/>
</dbReference>
<dbReference type="SUPFAM" id="SSF48008">
    <property type="entry name" value="GntR ligand-binding domain-like"/>
    <property type="match status" value="1"/>
</dbReference>
<dbReference type="InterPro" id="IPR011711">
    <property type="entry name" value="GntR_C"/>
</dbReference>
<feature type="domain" description="HTH gntR-type" evidence="4">
    <location>
        <begin position="13"/>
        <end position="80"/>
    </location>
</feature>
<dbReference type="AlphaFoldDB" id="A0A918ZSK5"/>
<evidence type="ECO:0000259" key="4">
    <source>
        <dbReference type="PROSITE" id="PS50949"/>
    </source>
</evidence>
<keyword evidence="6" id="KW-1185">Reference proteome</keyword>